<dbReference type="OrthoDB" id="501284at2"/>
<evidence type="ECO:0000259" key="2">
    <source>
        <dbReference type="PROSITE" id="PS50994"/>
    </source>
</evidence>
<dbReference type="InterPro" id="IPR036397">
    <property type="entry name" value="RNaseH_sf"/>
</dbReference>
<dbReference type="Pfam" id="PF09299">
    <property type="entry name" value="Mu-transpos_C"/>
    <property type="match status" value="1"/>
</dbReference>
<dbReference type="AlphaFoldDB" id="A0A368KI84"/>
<gene>
    <name evidence="3" type="ORF">DEO45_00145</name>
</gene>
<evidence type="ECO:0000313" key="4">
    <source>
        <dbReference type="Proteomes" id="UP000252387"/>
    </source>
</evidence>
<reference evidence="3 4" key="1">
    <citation type="submission" date="2018-05" db="EMBL/GenBank/DDBJ databases">
        <title>Draft genome sequence of Rhodanobacter denitrificans Yn1 isolated from gold copper mine.</title>
        <authorList>
            <person name="Yang N."/>
            <person name="Mazhar H.S."/>
            <person name="Rensing C."/>
        </authorList>
    </citation>
    <scope>NUCLEOTIDE SEQUENCE [LARGE SCALE GENOMIC DNA]</scope>
    <source>
        <strain evidence="3 4">Yn1</strain>
    </source>
</reference>
<feature type="region of interest" description="Disordered" evidence="1">
    <location>
        <begin position="574"/>
        <end position="619"/>
    </location>
</feature>
<organism evidence="3 4">
    <name type="scientific">Rhodanobacter denitrificans</name>
    <dbReference type="NCBI Taxonomy" id="666685"/>
    <lineage>
        <taxon>Bacteria</taxon>
        <taxon>Pseudomonadati</taxon>
        <taxon>Pseudomonadota</taxon>
        <taxon>Gammaproteobacteria</taxon>
        <taxon>Lysobacterales</taxon>
        <taxon>Rhodanobacteraceae</taxon>
        <taxon>Rhodanobacter</taxon>
    </lineage>
</organism>
<dbReference type="Proteomes" id="UP000252387">
    <property type="component" value="Unassembled WGS sequence"/>
</dbReference>
<sequence length="631" mass="71260">MDLIFRSMCQRAPLGRTAMSANALFFEGRTVVWNGHIGEVVENPDTLSEVLVRLVGEKVIRTMAASDLTPLDSLDETNRDLPLAAVEADEWDKAAKRASACREIEAACDKTSAVADAAKMLGVQPRTVWRIQKRYRTDSKVSTLVSRKPGPKKGSRFLSLEREAIVHDVLEESYLKRERPSAGTATNDVELECKRRQLRPVCAQTIRNRLRAIDPKYVMQKRQGGKRAREKYKPVPGTLMATRPMELIEIDHTLADILLVSDDATRKVVGRPWLTLAVDVATRCVVGFHLSFDAPSSTSLAMCILSIVLPKDQLARYLDFDLLGVEWPCSGKFEVLLTDNGRDFHGAAVMRGCQEHGIELRYRPVGSPHWGGVIERLIGTMMGRLRMLPGATQRDVRAKDGQDVEKRACLTLSEFRQWLVTEIATHYHQVVHRGINMPPIEAWRMKSSTQISQPRELSDQECLRLFVDFLPYCERPISRVGINMNAMRYWSDELRDYVARGRKHAIRYDSRDIRRVYFVDPFGKVIVVNCVRQDVPQMSVQEWQKLGAAQRTTGAIQQRIDDRIAGHDANKALVASSEKASRQAHRDSNKKVERDKSLQARPLPVAEASPGNVASTFNPNRVPTPFKILEF</sequence>
<feature type="domain" description="Integrase catalytic" evidence="2">
    <location>
        <begin position="240"/>
        <end position="447"/>
    </location>
</feature>
<dbReference type="Gene3D" id="3.30.420.10">
    <property type="entry name" value="Ribonuclease H-like superfamily/Ribonuclease H"/>
    <property type="match status" value="1"/>
</dbReference>
<comment type="caution">
    <text evidence="3">The sequence shown here is derived from an EMBL/GenBank/DDBJ whole genome shotgun (WGS) entry which is preliminary data.</text>
</comment>
<evidence type="ECO:0000256" key="1">
    <source>
        <dbReference type="SAM" id="MobiDB-lite"/>
    </source>
</evidence>
<feature type="compositionally biased region" description="Basic and acidic residues" evidence="1">
    <location>
        <begin position="579"/>
        <end position="598"/>
    </location>
</feature>
<dbReference type="InterPro" id="IPR015378">
    <property type="entry name" value="Transposase-like_Mu_C"/>
</dbReference>
<accession>A0A368KI84</accession>
<dbReference type="InterPro" id="IPR012337">
    <property type="entry name" value="RNaseH-like_sf"/>
</dbReference>
<dbReference type="EMBL" id="QFWQ01000001">
    <property type="protein sequence ID" value="RCS31567.1"/>
    <property type="molecule type" value="Genomic_DNA"/>
</dbReference>
<dbReference type="GO" id="GO:0003676">
    <property type="term" value="F:nucleic acid binding"/>
    <property type="evidence" value="ECO:0007669"/>
    <property type="project" value="InterPro"/>
</dbReference>
<dbReference type="InterPro" id="IPR001584">
    <property type="entry name" value="Integrase_cat-core"/>
</dbReference>
<protein>
    <recommendedName>
        <fullName evidence="2">Integrase catalytic domain-containing protein</fullName>
    </recommendedName>
</protein>
<keyword evidence="4" id="KW-1185">Reference proteome</keyword>
<dbReference type="GO" id="GO:0015074">
    <property type="term" value="P:DNA integration"/>
    <property type="evidence" value="ECO:0007669"/>
    <property type="project" value="InterPro"/>
</dbReference>
<dbReference type="PROSITE" id="PS50994">
    <property type="entry name" value="INTEGRASE"/>
    <property type="match status" value="1"/>
</dbReference>
<proteinExistence type="predicted"/>
<dbReference type="SUPFAM" id="SSF53098">
    <property type="entry name" value="Ribonuclease H-like"/>
    <property type="match status" value="1"/>
</dbReference>
<evidence type="ECO:0000313" key="3">
    <source>
        <dbReference type="EMBL" id="RCS31567.1"/>
    </source>
</evidence>
<name>A0A368KI84_9GAMM</name>